<organism evidence="1 2">
    <name type="scientific">Elysia marginata</name>
    <dbReference type="NCBI Taxonomy" id="1093978"/>
    <lineage>
        <taxon>Eukaryota</taxon>
        <taxon>Metazoa</taxon>
        <taxon>Spiralia</taxon>
        <taxon>Lophotrochozoa</taxon>
        <taxon>Mollusca</taxon>
        <taxon>Gastropoda</taxon>
        <taxon>Heterobranchia</taxon>
        <taxon>Euthyneura</taxon>
        <taxon>Panpulmonata</taxon>
        <taxon>Sacoglossa</taxon>
        <taxon>Placobranchoidea</taxon>
        <taxon>Plakobranchidae</taxon>
        <taxon>Elysia</taxon>
    </lineage>
</organism>
<reference evidence="1 2" key="1">
    <citation type="journal article" date="2021" name="Elife">
        <title>Chloroplast acquisition without the gene transfer in kleptoplastic sea slugs, Plakobranchus ocellatus.</title>
        <authorList>
            <person name="Maeda T."/>
            <person name="Takahashi S."/>
            <person name="Yoshida T."/>
            <person name="Shimamura S."/>
            <person name="Takaki Y."/>
            <person name="Nagai Y."/>
            <person name="Toyoda A."/>
            <person name="Suzuki Y."/>
            <person name="Arimoto A."/>
            <person name="Ishii H."/>
            <person name="Satoh N."/>
            <person name="Nishiyama T."/>
            <person name="Hasebe M."/>
            <person name="Maruyama T."/>
            <person name="Minagawa J."/>
            <person name="Obokata J."/>
            <person name="Shigenobu S."/>
        </authorList>
    </citation>
    <scope>NUCLEOTIDE SEQUENCE [LARGE SCALE GENOMIC DNA]</scope>
</reference>
<sequence>MIKSTFRSMGRIISELLKGTREDHVVNKKNFVCRPMVLTYVYYVVLTVGKTKSSSMLNRTYHTMDNLKTDTEIIGDNRKAILLKNALNIMGGEEIKRNSPE</sequence>
<comment type="caution">
    <text evidence="1">The sequence shown here is derived from an EMBL/GenBank/DDBJ whole genome shotgun (WGS) entry which is preliminary data.</text>
</comment>
<dbReference type="Proteomes" id="UP000762676">
    <property type="component" value="Unassembled WGS sequence"/>
</dbReference>
<evidence type="ECO:0000313" key="1">
    <source>
        <dbReference type="EMBL" id="GFR57711.1"/>
    </source>
</evidence>
<gene>
    <name evidence="1" type="ORF">ElyMa_003462800</name>
</gene>
<accession>A0AAV4EBC9</accession>
<evidence type="ECO:0000313" key="2">
    <source>
        <dbReference type="Proteomes" id="UP000762676"/>
    </source>
</evidence>
<keyword evidence="2" id="KW-1185">Reference proteome</keyword>
<dbReference type="AlphaFoldDB" id="A0AAV4EBC9"/>
<dbReference type="EMBL" id="BMAT01007107">
    <property type="protein sequence ID" value="GFR57711.1"/>
    <property type="molecule type" value="Genomic_DNA"/>
</dbReference>
<name>A0AAV4EBC9_9GAST</name>
<proteinExistence type="predicted"/>
<protein>
    <submittedName>
        <fullName evidence="1">Uncharacterized protein</fullName>
    </submittedName>
</protein>